<dbReference type="PANTHER" id="PTHR33434:SF3">
    <property type="entry name" value="DEGV DOMAIN-CONTAINING PROTEIN YITS"/>
    <property type="match status" value="1"/>
</dbReference>
<dbReference type="Pfam" id="PF02645">
    <property type="entry name" value="DegV"/>
    <property type="match status" value="1"/>
</dbReference>
<evidence type="ECO:0000313" key="5">
    <source>
        <dbReference type="EMBL" id="VWM01346.1"/>
    </source>
</evidence>
<evidence type="ECO:0000313" key="4">
    <source>
        <dbReference type="EMBL" id="RHF37290.1"/>
    </source>
</evidence>
<dbReference type="EMBL" id="CABWIC010000030">
    <property type="protein sequence ID" value="VWM01346.1"/>
    <property type="molecule type" value="Genomic_DNA"/>
</dbReference>
<name>A0A414FWY5_9ACTN</name>
<evidence type="ECO:0000313" key="7">
    <source>
        <dbReference type="Proteomes" id="UP000286050"/>
    </source>
</evidence>
<dbReference type="AlphaFoldDB" id="A0A414FWY5"/>
<dbReference type="InterPro" id="IPR050270">
    <property type="entry name" value="DegV_domain_contain"/>
</dbReference>
<evidence type="ECO:0000313" key="8">
    <source>
        <dbReference type="Proteomes" id="UP000405524"/>
    </source>
</evidence>
<dbReference type="RefSeq" id="WP_118104373.1">
    <property type="nucleotide sequence ID" value="NZ_CABJEU010000002.1"/>
</dbReference>
<evidence type="ECO:0000313" key="3">
    <source>
        <dbReference type="EMBL" id="RHD56016.1"/>
    </source>
</evidence>
<dbReference type="InterPro" id="IPR003797">
    <property type="entry name" value="DegV"/>
</dbReference>
<dbReference type="Proteomes" id="UP000283983">
    <property type="component" value="Unassembled WGS sequence"/>
</dbReference>
<dbReference type="InParanoid" id="A0A414FWY5"/>
<proteinExistence type="predicted"/>
<dbReference type="InterPro" id="IPR043168">
    <property type="entry name" value="DegV_C"/>
</dbReference>
<comment type="function">
    <text evidence="1">May bind long-chain fatty acids, such as palmitate, and may play a role in lipid transport or fatty acid metabolism.</text>
</comment>
<organism evidence="3 7">
    <name type="scientific">Collinsella intestinalis</name>
    <dbReference type="NCBI Taxonomy" id="147207"/>
    <lineage>
        <taxon>Bacteria</taxon>
        <taxon>Bacillati</taxon>
        <taxon>Actinomycetota</taxon>
        <taxon>Coriobacteriia</taxon>
        <taxon>Coriobacteriales</taxon>
        <taxon>Coriobacteriaceae</taxon>
        <taxon>Collinsella</taxon>
    </lineage>
</organism>
<dbReference type="Proteomes" id="UP000286050">
    <property type="component" value="Unassembled WGS sequence"/>
</dbReference>
<dbReference type="GeneID" id="77466256"/>
<dbReference type="OrthoDB" id="9760324at2"/>
<gene>
    <name evidence="4" type="ORF">DW682_06690</name>
    <name evidence="3" type="ORF">DW787_04855</name>
    <name evidence="5" type="ORF">JKKLCJKK_01261</name>
</gene>
<evidence type="ECO:0000313" key="6">
    <source>
        <dbReference type="Proteomes" id="UP000283983"/>
    </source>
</evidence>
<dbReference type="PANTHER" id="PTHR33434">
    <property type="entry name" value="DEGV DOMAIN-CONTAINING PROTEIN DR_1986-RELATED"/>
    <property type="match status" value="1"/>
</dbReference>
<dbReference type="Proteomes" id="UP000405524">
    <property type="component" value="Unassembled WGS sequence"/>
</dbReference>
<evidence type="ECO:0000256" key="1">
    <source>
        <dbReference type="ARBA" id="ARBA00003238"/>
    </source>
</evidence>
<dbReference type="SUPFAM" id="SSF82549">
    <property type="entry name" value="DAK1/DegV-like"/>
    <property type="match status" value="1"/>
</dbReference>
<dbReference type="Gene3D" id="3.30.1180.10">
    <property type="match status" value="1"/>
</dbReference>
<reference evidence="5 8" key="2">
    <citation type="submission" date="2019-10" db="EMBL/GenBank/DDBJ databases">
        <authorList>
            <person name="Wolf R A."/>
        </authorList>
    </citation>
    <scope>NUCLEOTIDE SEQUENCE [LARGE SCALE GENOMIC DNA]</scope>
    <source>
        <strain evidence="5">Collinsella_intestinalis_DSM_13632</strain>
    </source>
</reference>
<keyword evidence="6" id="KW-1185">Reference proteome</keyword>
<dbReference type="EMBL" id="QSLJ01000002">
    <property type="protein sequence ID" value="RHF37290.1"/>
    <property type="molecule type" value="Genomic_DNA"/>
</dbReference>
<dbReference type="GO" id="GO:0008289">
    <property type="term" value="F:lipid binding"/>
    <property type="evidence" value="ECO:0007669"/>
    <property type="project" value="UniProtKB-KW"/>
</dbReference>
<dbReference type="NCBIfam" id="TIGR00762">
    <property type="entry name" value="DegV"/>
    <property type="match status" value="1"/>
</dbReference>
<dbReference type="Gene3D" id="3.40.50.10170">
    <property type="match status" value="1"/>
</dbReference>
<dbReference type="PROSITE" id="PS51482">
    <property type="entry name" value="DEGV"/>
    <property type="match status" value="1"/>
</dbReference>
<accession>A0A414FWY5</accession>
<reference evidence="6 7" key="1">
    <citation type="submission" date="2018-08" db="EMBL/GenBank/DDBJ databases">
        <title>A genome reference for cultivated species of the human gut microbiota.</title>
        <authorList>
            <person name="Zou Y."/>
            <person name="Xue W."/>
            <person name="Luo G."/>
        </authorList>
    </citation>
    <scope>NUCLEOTIDE SEQUENCE [LARGE SCALE GENOMIC DNA]</scope>
    <source>
        <strain evidence="4 6">AM25-33</strain>
        <strain evidence="3 7">AM30-5LB</strain>
    </source>
</reference>
<sequence>MGNITASYEVPRMCRIVIDTCADLTPEIAATLEVDILGFPYILDGVEYTDDIWSTITPSEFYDKLREGSKASTSAISIGQYLEFFTKCAEEGTPTVYLCFTSALSSSYNSACHAAEQVRADHPDFELYVVDNALPCACGELLAMEAVRQRAAGLSARQLAEWANEAKTYIHGYFTLDSLDALSAGGRIPPAAASLSSKLDIKPELSFDLAGALSLIGVNRGRKKALKSLIKSFTENYEFDPTLPLAIVSSDAEKDADWLEAAVRKEPGCADLTILRGSVGPTIGSHVGPGMVALIFWGKNRSEKISLTDRIASRVRGE</sequence>
<evidence type="ECO:0000256" key="2">
    <source>
        <dbReference type="ARBA" id="ARBA00023121"/>
    </source>
</evidence>
<protein>
    <submittedName>
        <fullName evidence="5">DegV domain-containing protein</fullName>
    </submittedName>
    <submittedName>
        <fullName evidence="3">DegV family protein</fullName>
    </submittedName>
</protein>
<dbReference type="EMBL" id="QSJI01000003">
    <property type="protein sequence ID" value="RHD56016.1"/>
    <property type="molecule type" value="Genomic_DNA"/>
</dbReference>
<keyword evidence="2" id="KW-0446">Lipid-binding</keyword>